<protein>
    <submittedName>
        <fullName evidence="6">DNA-binding transcriptional regulator, LysR family</fullName>
    </submittedName>
</protein>
<dbReference type="AlphaFoldDB" id="A0A1I6MWA7"/>
<gene>
    <name evidence="6" type="ORF">SAMN05444714_2445</name>
</gene>
<dbReference type="RefSeq" id="WP_090208827.1">
    <property type="nucleotide sequence ID" value="NZ_FOZM01000002.1"/>
</dbReference>
<keyword evidence="7" id="KW-1185">Reference proteome</keyword>
<dbReference type="Gene3D" id="1.10.10.10">
    <property type="entry name" value="Winged helix-like DNA-binding domain superfamily/Winged helix DNA-binding domain"/>
    <property type="match status" value="1"/>
</dbReference>
<feature type="domain" description="HTH lysR-type" evidence="5">
    <location>
        <begin position="9"/>
        <end position="62"/>
    </location>
</feature>
<dbReference type="GO" id="GO:0006351">
    <property type="term" value="P:DNA-templated transcription"/>
    <property type="evidence" value="ECO:0007669"/>
    <property type="project" value="TreeGrafter"/>
</dbReference>
<dbReference type="InterPro" id="IPR036388">
    <property type="entry name" value="WH-like_DNA-bd_sf"/>
</dbReference>
<keyword evidence="2" id="KW-0805">Transcription regulation</keyword>
<evidence type="ECO:0000256" key="3">
    <source>
        <dbReference type="ARBA" id="ARBA00023125"/>
    </source>
</evidence>
<dbReference type="Proteomes" id="UP000198926">
    <property type="component" value="Unassembled WGS sequence"/>
</dbReference>
<organism evidence="6 7">
    <name type="scientific">Yoonia litorea</name>
    <dbReference type="NCBI Taxonomy" id="1123755"/>
    <lineage>
        <taxon>Bacteria</taxon>
        <taxon>Pseudomonadati</taxon>
        <taxon>Pseudomonadota</taxon>
        <taxon>Alphaproteobacteria</taxon>
        <taxon>Rhodobacterales</taxon>
        <taxon>Paracoccaceae</taxon>
        <taxon>Yoonia</taxon>
    </lineage>
</organism>
<dbReference type="SUPFAM" id="SSF46785">
    <property type="entry name" value="Winged helix' DNA-binding domain"/>
    <property type="match status" value="1"/>
</dbReference>
<dbReference type="GO" id="GO:0043565">
    <property type="term" value="F:sequence-specific DNA binding"/>
    <property type="evidence" value="ECO:0007669"/>
    <property type="project" value="TreeGrafter"/>
</dbReference>
<dbReference type="InterPro" id="IPR036390">
    <property type="entry name" value="WH_DNA-bd_sf"/>
</dbReference>
<keyword evidence="3 6" id="KW-0238">DNA-binding</keyword>
<dbReference type="PANTHER" id="PTHR30537">
    <property type="entry name" value="HTH-TYPE TRANSCRIPTIONAL REGULATOR"/>
    <property type="match status" value="1"/>
</dbReference>
<proteinExistence type="inferred from homology"/>
<sequence>MRRFRSWGQLQTFLSVAEAGSYRAAARKQGITSSTVARHIEAINEEIGQPVLMPVGNKWELTDAGQDLLRIAETAQANLGFMLKNLEDGSEFRGTVTINTSSFIISDHLAPAIGQWYADNPQSAVNLEASDRTTAVERGEADVALRLSRPETPGIARAKLANCNVGIYRPHGGSDSDWIGLPPAYRGLAEVTLAETHFGRDPRFRLDTFRAIAKAAEATGLSCIVPTCIARDFPALEPVEKDNQHLLVRRGLWFVFYETRKNDPVIAATRAWLKTVFPSPNRCLCGKCEIV</sequence>
<dbReference type="Pfam" id="PF00126">
    <property type="entry name" value="HTH_1"/>
    <property type="match status" value="1"/>
</dbReference>
<dbReference type="Gene3D" id="3.40.190.10">
    <property type="entry name" value="Periplasmic binding protein-like II"/>
    <property type="match status" value="1"/>
</dbReference>
<dbReference type="InterPro" id="IPR000847">
    <property type="entry name" value="LysR_HTH_N"/>
</dbReference>
<evidence type="ECO:0000256" key="4">
    <source>
        <dbReference type="ARBA" id="ARBA00023163"/>
    </source>
</evidence>
<evidence type="ECO:0000313" key="7">
    <source>
        <dbReference type="Proteomes" id="UP000198926"/>
    </source>
</evidence>
<dbReference type="CDD" id="cd05466">
    <property type="entry name" value="PBP2_LTTR_substrate"/>
    <property type="match status" value="1"/>
</dbReference>
<dbReference type="InterPro" id="IPR058163">
    <property type="entry name" value="LysR-type_TF_proteobact-type"/>
</dbReference>
<dbReference type="GO" id="GO:0003700">
    <property type="term" value="F:DNA-binding transcription factor activity"/>
    <property type="evidence" value="ECO:0007669"/>
    <property type="project" value="InterPro"/>
</dbReference>
<dbReference type="InterPro" id="IPR005119">
    <property type="entry name" value="LysR_subst-bd"/>
</dbReference>
<dbReference type="STRING" id="1123755.SAMN05444714_2445"/>
<comment type="similarity">
    <text evidence="1">Belongs to the LysR transcriptional regulatory family.</text>
</comment>
<dbReference type="PROSITE" id="PS50931">
    <property type="entry name" value="HTH_LYSR"/>
    <property type="match status" value="1"/>
</dbReference>
<dbReference type="EMBL" id="FOZM01000002">
    <property type="protein sequence ID" value="SFS19990.1"/>
    <property type="molecule type" value="Genomic_DNA"/>
</dbReference>
<dbReference type="OrthoDB" id="7768317at2"/>
<reference evidence="6 7" key="1">
    <citation type="submission" date="2016-10" db="EMBL/GenBank/DDBJ databases">
        <authorList>
            <person name="de Groot N.N."/>
        </authorList>
    </citation>
    <scope>NUCLEOTIDE SEQUENCE [LARGE SCALE GENOMIC DNA]</scope>
    <source>
        <strain evidence="6 7">DSM 29433</strain>
    </source>
</reference>
<evidence type="ECO:0000259" key="5">
    <source>
        <dbReference type="PROSITE" id="PS50931"/>
    </source>
</evidence>
<name>A0A1I6MWA7_9RHOB</name>
<dbReference type="SUPFAM" id="SSF53850">
    <property type="entry name" value="Periplasmic binding protein-like II"/>
    <property type="match status" value="1"/>
</dbReference>
<keyword evidence="4" id="KW-0804">Transcription</keyword>
<evidence type="ECO:0000256" key="2">
    <source>
        <dbReference type="ARBA" id="ARBA00023015"/>
    </source>
</evidence>
<accession>A0A1I6MWA7</accession>
<evidence type="ECO:0000313" key="6">
    <source>
        <dbReference type="EMBL" id="SFS19990.1"/>
    </source>
</evidence>
<evidence type="ECO:0000256" key="1">
    <source>
        <dbReference type="ARBA" id="ARBA00009437"/>
    </source>
</evidence>
<dbReference type="Pfam" id="PF03466">
    <property type="entry name" value="LysR_substrate"/>
    <property type="match status" value="1"/>
</dbReference>
<dbReference type="PANTHER" id="PTHR30537:SF3">
    <property type="entry name" value="TRANSCRIPTIONAL REGULATORY PROTEIN"/>
    <property type="match status" value="1"/>
</dbReference>